<dbReference type="VEuPathDB" id="FungiDB:MFRU_002g04880"/>
<name>A0A5M9K467_MONFR</name>
<evidence type="ECO:0000313" key="2">
    <source>
        <dbReference type="Proteomes" id="UP000322873"/>
    </source>
</evidence>
<accession>A0A5M9K467</accession>
<comment type="caution">
    <text evidence="1">The sequence shown here is derived from an EMBL/GenBank/DDBJ whole genome shotgun (WGS) entry which is preliminary data.</text>
</comment>
<gene>
    <name evidence="1" type="ORF">EYC84_004059</name>
</gene>
<protein>
    <submittedName>
        <fullName evidence="1">Uncharacterized protein</fullName>
    </submittedName>
</protein>
<sequence length="234" mass="24862">MFSLVAQYGGMLPLALANSLEEKTNYNINVTEILIRELRSARVDTLYIAASIATSSGGVRFVALPLGEHSVGFAYPNLTLHDCSIGDEETVTFTYLIVHNNSNGRSDILKKLEVAIQKLGEAAIDENAVALRSMRKSSVGDAIGTAIGIAPVPVSEPAVRPFEGWADSGGLGLPFLNCDGVVAAKVTTVTGSDIKAHLILGNIWKVDDKHVGTKAPAGCGPISQYHVLWNVEFS</sequence>
<organism evidence="1 2">
    <name type="scientific">Monilinia fructicola</name>
    <name type="common">Brown rot fungus</name>
    <name type="synonym">Ciboria fructicola</name>
    <dbReference type="NCBI Taxonomy" id="38448"/>
    <lineage>
        <taxon>Eukaryota</taxon>
        <taxon>Fungi</taxon>
        <taxon>Dikarya</taxon>
        <taxon>Ascomycota</taxon>
        <taxon>Pezizomycotina</taxon>
        <taxon>Leotiomycetes</taxon>
        <taxon>Helotiales</taxon>
        <taxon>Sclerotiniaceae</taxon>
        <taxon>Monilinia</taxon>
    </lineage>
</organism>
<dbReference type="AlphaFoldDB" id="A0A5M9K467"/>
<reference evidence="1 2" key="1">
    <citation type="submission" date="2019-06" db="EMBL/GenBank/DDBJ databases">
        <title>Genome Sequence of the Brown Rot Fungal Pathogen Monilinia fructicola.</title>
        <authorList>
            <person name="De Miccolis Angelini R.M."/>
            <person name="Landi L."/>
            <person name="Abate D."/>
            <person name="Pollastro S."/>
            <person name="Romanazzi G."/>
            <person name="Faretra F."/>
        </authorList>
    </citation>
    <scope>NUCLEOTIDE SEQUENCE [LARGE SCALE GENOMIC DNA]</scope>
    <source>
        <strain evidence="1 2">Mfrc123</strain>
    </source>
</reference>
<dbReference type="EMBL" id="VICG01000002">
    <property type="protein sequence ID" value="KAA8574812.1"/>
    <property type="molecule type" value="Genomic_DNA"/>
</dbReference>
<proteinExistence type="predicted"/>
<keyword evidence="2" id="KW-1185">Reference proteome</keyword>
<dbReference type="Proteomes" id="UP000322873">
    <property type="component" value="Unassembled WGS sequence"/>
</dbReference>
<evidence type="ECO:0000313" key="1">
    <source>
        <dbReference type="EMBL" id="KAA8574812.1"/>
    </source>
</evidence>